<feature type="domain" description="DUF5675" evidence="1">
    <location>
        <begin position="3"/>
        <end position="125"/>
    </location>
</feature>
<gene>
    <name evidence="2" type="ORF">DEM34_14900</name>
</gene>
<dbReference type="RefSeq" id="WP_109679624.1">
    <property type="nucleotide sequence ID" value="NZ_QFFI01000027.1"/>
</dbReference>
<comment type="caution">
    <text evidence="2">The sequence shown here is derived from an EMBL/GenBank/DDBJ whole genome shotgun (WGS) entry which is preliminary data.</text>
</comment>
<keyword evidence="3" id="KW-1185">Reference proteome</keyword>
<accession>A0A2U2MXN6</accession>
<sequence>MVELERWAYTPVGVFGTLRIGRWSCYTVERPWAGNRPNVSCIPEGVYPLRMRRSGVVTRSTGGEYQEGWEVCDVPGRTFIMLHPANTMDDLEGCIGPGEDIGVVRGKWSVTHSRAAFRELMDQLDERDEWTLDIRPFRVQWP</sequence>
<evidence type="ECO:0000313" key="2">
    <source>
        <dbReference type="EMBL" id="PWG61751.1"/>
    </source>
</evidence>
<dbReference type="EMBL" id="QFFI01000027">
    <property type="protein sequence ID" value="PWG61751.1"/>
    <property type="molecule type" value="Genomic_DNA"/>
</dbReference>
<evidence type="ECO:0000259" key="1">
    <source>
        <dbReference type="Pfam" id="PF18925"/>
    </source>
</evidence>
<dbReference type="OrthoDB" id="8719825at2"/>
<organism evidence="2 3">
    <name type="scientific">Sediminicurvatus halobius</name>
    <dbReference type="NCBI Taxonomy" id="2182432"/>
    <lineage>
        <taxon>Bacteria</taxon>
        <taxon>Pseudomonadati</taxon>
        <taxon>Pseudomonadota</taxon>
        <taxon>Gammaproteobacteria</taxon>
        <taxon>Chromatiales</taxon>
        <taxon>Ectothiorhodospiraceae</taxon>
        <taxon>Sediminicurvatus</taxon>
    </lineage>
</organism>
<reference evidence="2 3" key="1">
    <citation type="submission" date="2018-05" db="EMBL/GenBank/DDBJ databases">
        <title>Spiribacter halobius sp. nov., a moderately halophilic bacterium isolated from marine solar saltern.</title>
        <authorList>
            <person name="Zheng W.-S."/>
            <person name="Lu D.-C."/>
            <person name="Du Z.-J."/>
        </authorList>
    </citation>
    <scope>NUCLEOTIDE SEQUENCE [LARGE SCALE GENOMIC DNA]</scope>
    <source>
        <strain evidence="2 3">E85</strain>
    </source>
</reference>
<evidence type="ECO:0000313" key="3">
    <source>
        <dbReference type="Proteomes" id="UP000245474"/>
    </source>
</evidence>
<dbReference type="InterPro" id="IPR043732">
    <property type="entry name" value="DUF5675"/>
</dbReference>
<dbReference type="Proteomes" id="UP000245474">
    <property type="component" value="Unassembled WGS sequence"/>
</dbReference>
<proteinExistence type="predicted"/>
<protein>
    <recommendedName>
        <fullName evidence="1">DUF5675 domain-containing protein</fullName>
    </recommendedName>
</protein>
<name>A0A2U2MXN6_9GAMM</name>
<dbReference type="Pfam" id="PF18925">
    <property type="entry name" value="DUF5675"/>
    <property type="match status" value="1"/>
</dbReference>
<dbReference type="AlphaFoldDB" id="A0A2U2MXN6"/>